<geneLocation type="plasmid" evidence="4 5">
    <name>unnamed1</name>
</geneLocation>
<feature type="transmembrane region" description="Helical" evidence="2">
    <location>
        <begin position="63"/>
        <end position="81"/>
    </location>
</feature>
<protein>
    <recommendedName>
        <fullName evidence="3">TraG N-terminal Proteobacteria domain-containing protein</fullName>
    </recommendedName>
</protein>
<keyword evidence="2" id="KW-0812">Transmembrane</keyword>
<keyword evidence="2" id="KW-1133">Transmembrane helix</keyword>
<reference evidence="5" key="1">
    <citation type="submission" date="2016-10" db="EMBL/GenBank/DDBJ databases">
        <title>Pseudomonas frederiksbergensis ERGS4:02 complete genome.</title>
        <authorList>
            <person name="Kumar R."/>
            <person name="Acharya V."/>
            <person name="Singh D."/>
        </authorList>
    </citation>
    <scope>NUCLEOTIDE SEQUENCE [LARGE SCALE GENOMIC DNA]</scope>
    <source>
        <strain evidence="5">ERGS4:02</strain>
        <plasmid evidence="5">unnamed1</plasmid>
    </source>
</reference>
<dbReference type="RefSeq" id="WP_071555902.1">
    <property type="nucleotide sequence ID" value="NZ_CP017887.1"/>
</dbReference>
<feature type="compositionally biased region" description="Low complexity" evidence="1">
    <location>
        <begin position="665"/>
        <end position="678"/>
    </location>
</feature>
<accession>A0A1J0ETU1</accession>
<feature type="transmembrane region" description="Helical" evidence="2">
    <location>
        <begin position="419"/>
        <end position="442"/>
    </location>
</feature>
<feature type="region of interest" description="Disordered" evidence="1">
    <location>
        <begin position="652"/>
        <end position="684"/>
    </location>
</feature>
<sequence>MAAEFTINSIGYARFLGEILNAVAMISGTGDVEALARIGLMFGVFLIAFQAVSNNTGIQFHKLLACVILYLAMFGATATAIVEDKYTGAVEVVDGVPLGPVAVGSFLSGIGITLSELFEQGFSTPAMTQYGFADPLDTLMKFRRVTQDMTAIPAFNQTGGAGDLYSSWMNYVRECTMVNVERDPSAFNKIKNEGSPMQALRFDSAVYGTLIYAPGGEELLNCSDAHTRLVELTTSQLPSLMDSTKSAFPKLNDGFEVEGKVTDSLNSLGIAASDAREFALASALLPLFQDGPASKAMADMQDAAAIMMSQAMMQQNTQWAAEGNMFVRNVRPFLTFFEGFIYAISPLMAFILVLGSQGISMLGKYLLMAAWMMLWTPIMAIVNLFIISGAKYQIQSLMLNQLQTSQITFESVMQVERILGTWVGVGGYMAASVPVLCGFLVWGGSVAGMSIANRMNGRDTIDEKIVSPDVVTPGAGMAMSALAQNDPTMGSRITNSEMNRPNLNANSALTSSVQSAQQTAEGAQTSLNQAFSRGVQNSYQNASSSTDLAQLGQTVGGAYGVSGSSSYKDFASQARSEGISEKSVNAYMGAIGASGSAGLEALGTGGKLSGQVGKNLTESDNKDLGRLAQIGEETGFNKALTGSINNGVNAQQAHSLSNAETSTFSSSDSEQISKQSQQTLSAQKSYQEMSGLQNMFGSSSSIKLDAVAQDVLKSDGAAERLQQAVYGSGLQEKAASFAATYGSTMADPKAAQVAGMVQALATSGDWETVASVMPGTAGFGVSNDAHNSNLAMKGPSVDAEGMSNRFDHMGVNDLGGVAGAGARDSLFQRGKSEAENLGNSGINAARSDHRERADQLEVPKVGQFGAGERLTHAVVSESAGVMGTALEKAAEAGIIHPNAAGSYGPGQLRPDSPVPASLDNPPLPHLKPVGTICTMSHVFQPIHGQAPCLRASRRNSLKLSLPVGTIHTMSLIFQRIHDQAPCLRTLRRNSLKLSLPVGMTFWMSLSYLPKLDQLINRLICLDGKLSPARRGSLFTSWHL</sequence>
<evidence type="ECO:0000313" key="5">
    <source>
        <dbReference type="Proteomes" id="UP000182567"/>
    </source>
</evidence>
<name>A0A1J0ETU1_9PSED</name>
<dbReference type="OrthoDB" id="6717612at2"/>
<keyword evidence="4" id="KW-0614">Plasmid</keyword>
<feature type="transmembrane region" description="Helical" evidence="2">
    <location>
        <begin position="365"/>
        <end position="387"/>
    </location>
</feature>
<evidence type="ECO:0000256" key="2">
    <source>
        <dbReference type="SAM" id="Phobius"/>
    </source>
</evidence>
<dbReference type="GeneID" id="46911945"/>
<feature type="transmembrane region" description="Helical" evidence="2">
    <location>
        <begin position="333"/>
        <end position="353"/>
    </location>
</feature>
<evidence type="ECO:0000256" key="1">
    <source>
        <dbReference type="SAM" id="MobiDB-lite"/>
    </source>
</evidence>
<dbReference type="EMBL" id="CP017887">
    <property type="protein sequence ID" value="APC19395.1"/>
    <property type="molecule type" value="Genomic_DNA"/>
</dbReference>
<dbReference type="Pfam" id="PF07916">
    <property type="entry name" value="TraG_N"/>
    <property type="match status" value="1"/>
</dbReference>
<proteinExistence type="predicted"/>
<feature type="domain" description="TraG N-terminal Proteobacteria" evidence="3">
    <location>
        <begin position="9"/>
        <end position="460"/>
    </location>
</feature>
<feature type="compositionally biased region" description="Polar residues" evidence="1">
    <location>
        <begin position="652"/>
        <end position="664"/>
    </location>
</feature>
<gene>
    <name evidence="4" type="ORF">BLL42_27020</name>
</gene>
<organism evidence="4 5">
    <name type="scientific">Pseudomonas frederiksbergensis</name>
    <dbReference type="NCBI Taxonomy" id="104087"/>
    <lineage>
        <taxon>Bacteria</taxon>
        <taxon>Pseudomonadati</taxon>
        <taxon>Pseudomonadota</taxon>
        <taxon>Gammaproteobacteria</taxon>
        <taxon>Pseudomonadales</taxon>
        <taxon>Pseudomonadaceae</taxon>
        <taxon>Pseudomonas</taxon>
    </lineage>
</organism>
<feature type="transmembrane region" description="Helical" evidence="2">
    <location>
        <begin position="101"/>
        <end position="118"/>
    </location>
</feature>
<feature type="transmembrane region" description="Helical" evidence="2">
    <location>
        <begin position="34"/>
        <end position="51"/>
    </location>
</feature>
<evidence type="ECO:0000259" key="3">
    <source>
        <dbReference type="Pfam" id="PF07916"/>
    </source>
</evidence>
<dbReference type="AlphaFoldDB" id="A0A1J0ETU1"/>
<dbReference type="InterPro" id="IPR012931">
    <property type="entry name" value="TraG_N_Proteobacteria"/>
</dbReference>
<evidence type="ECO:0000313" key="4">
    <source>
        <dbReference type="EMBL" id="APC19395.1"/>
    </source>
</evidence>
<keyword evidence="2" id="KW-0472">Membrane</keyword>
<dbReference type="Proteomes" id="UP000182567">
    <property type="component" value="Plasmid unnamed1"/>
</dbReference>